<dbReference type="RefSeq" id="WP_322498282.1">
    <property type="nucleotide sequence ID" value="NZ_JARGYT010000135.1"/>
</dbReference>
<sequence>MILFGGGVYSGSSEPVDSILSYTKNGIVSDETALEFDNFKIVAGSRDDARSMHSIIKLRDGFILGFLFEKRTNKKVTSFSDDLVRKIIESDGKYLGTVNKGCI</sequence>
<protein>
    <submittedName>
        <fullName evidence="1">Uncharacterized protein</fullName>
    </submittedName>
</protein>
<keyword evidence="2" id="KW-1185">Reference proteome</keyword>
<name>A0ABU5L9N9_9RICK</name>
<accession>A0ABU5L9N9</accession>
<reference evidence="1 2" key="1">
    <citation type="submission" date="2023-02" db="EMBL/GenBank/DDBJ databases">
        <title>Host association and intracellularity evolved multiple times independently in the Rickettsiales.</title>
        <authorList>
            <person name="Castelli M."/>
            <person name="Nardi T."/>
            <person name="Gammuto L."/>
            <person name="Bellinzona G."/>
            <person name="Sabaneyeva E."/>
            <person name="Potekhin A."/>
            <person name="Serra V."/>
            <person name="Petroni G."/>
            <person name="Sassera D."/>
        </authorList>
    </citation>
    <scope>NUCLEOTIDE SEQUENCE [LARGE SCALE GENOMIC DNA]</scope>
    <source>
        <strain evidence="1 2">BOD18</strain>
    </source>
</reference>
<comment type="caution">
    <text evidence="1">The sequence shown here is derived from an EMBL/GenBank/DDBJ whole genome shotgun (WGS) entry which is preliminary data.</text>
</comment>
<gene>
    <name evidence="1" type="ORF">Cyrtocomes_01235</name>
</gene>
<organism evidence="1 2">
    <name type="scientific">Candidatus Cyrtobacter comes</name>
    <dbReference type="NCBI Taxonomy" id="675776"/>
    <lineage>
        <taxon>Bacteria</taxon>
        <taxon>Pseudomonadati</taxon>
        <taxon>Pseudomonadota</taxon>
        <taxon>Alphaproteobacteria</taxon>
        <taxon>Rickettsiales</taxon>
        <taxon>Candidatus Midichloriaceae</taxon>
        <taxon>Candidatus Cyrtobacter</taxon>
    </lineage>
</organism>
<proteinExistence type="predicted"/>
<dbReference type="Proteomes" id="UP001293791">
    <property type="component" value="Unassembled WGS sequence"/>
</dbReference>
<dbReference type="EMBL" id="JARGYT010000135">
    <property type="protein sequence ID" value="MDZ5762839.1"/>
    <property type="molecule type" value="Genomic_DNA"/>
</dbReference>
<evidence type="ECO:0000313" key="2">
    <source>
        <dbReference type="Proteomes" id="UP001293791"/>
    </source>
</evidence>
<evidence type="ECO:0000313" key="1">
    <source>
        <dbReference type="EMBL" id="MDZ5762839.1"/>
    </source>
</evidence>